<evidence type="ECO:0000313" key="7">
    <source>
        <dbReference type="Proteomes" id="UP000050454"/>
    </source>
</evidence>
<evidence type="ECO:0000259" key="5">
    <source>
        <dbReference type="Pfam" id="PF01814"/>
    </source>
</evidence>
<keyword evidence="3" id="KW-0479">Metal-binding</keyword>
<evidence type="ECO:0000313" key="6">
    <source>
        <dbReference type="EMBL" id="KPM46781.1"/>
    </source>
</evidence>
<dbReference type="OrthoDB" id="9797132at2"/>
<sequence length="239" mass="27260">MNIEETLVGDWVKERPLSSQIFQKLNIDYCCGGKRTIKEACETSGIDSHMLVNQLAGLERKSATVPGLDFNAMSLSFLSDYIYEVHHKYLYEKLPEIDGLVNKVTAKHGEKYSWLAELSQLFAALKNDLEGHLPKEEEILFPYIKEMEQNSLSHRPPFQTIQNPLAVMNAEHDEAGEILHRLRVITSDYTPPEDACNSHLAMLAMLKDLDDNLIQHIHLENNILFPKAEKMESEQIALI</sequence>
<reference evidence="6 7" key="1">
    <citation type="submission" date="2015-07" db="EMBL/GenBank/DDBJ databases">
        <title>The draft genome sequence of Leadbetterella sp. JN14-9.</title>
        <authorList>
            <person name="Liu Y."/>
            <person name="Du J."/>
            <person name="Shao Z."/>
        </authorList>
    </citation>
    <scope>NUCLEOTIDE SEQUENCE [LARGE SCALE GENOMIC DNA]</scope>
    <source>
        <strain evidence="6 7">JN14-9</strain>
    </source>
</reference>
<dbReference type="GO" id="GO:0046872">
    <property type="term" value="F:metal ion binding"/>
    <property type="evidence" value="ECO:0007669"/>
    <property type="project" value="UniProtKB-KW"/>
</dbReference>
<dbReference type="RefSeq" id="WP_055151712.1">
    <property type="nucleotide sequence ID" value="NZ_JXSZ01000015.1"/>
</dbReference>
<organism evidence="6 7">
    <name type="scientific">Jiulongibacter sediminis</name>
    <dbReference type="NCBI Taxonomy" id="1605367"/>
    <lineage>
        <taxon>Bacteria</taxon>
        <taxon>Pseudomonadati</taxon>
        <taxon>Bacteroidota</taxon>
        <taxon>Cytophagia</taxon>
        <taxon>Cytophagales</taxon>
        <taxon>Leadbetterellaceae</taxon>
        <taxon>Jiulongibacter</taxon>
    </lineage>
</organism>
<dbReference type="Pfam" id="PF01814">
    <property type="entry name" value="Hemerythrin"/>
    <property type="match status" value="1"/>
</dbReference>
<keyword evidence="7" id="KW-1185">Reference proteome</keyword>
<dbReference type="PANTHER" id="PTHR36438">
    <property type="entry name" value="IRON-SULFUR CLUSTER REPAIR PROTEIN YTFE"/>
    <property type="match status" value="1"/>
</dbReference>
<dbReference type="InterPro" id="IPR019903">
    <property type="entry name" value="RIC_family"/>
</dbReference>
<dbReference type="PANTHER" id="PTHR36438:SF1">
    <property type="entry name" value="IRON-SULFUR CLUSTER REPAIR PROTEIN YTFE"/>
    <property type="match status" value="1"/>
</dbReference>
<evidence type="ECO:0000256" key="2">
    <source>
        <dbReference type="ARBA" id="ARBA00022490"/>
    </source>
</evidence>
<accession>A0A0P7BN77</accession>
<dbReference type="STRING" id="1605367.AFM12_18690"/>
<proteinExistence type="predicted"/>
<comment type="subcellular location">
    <subcellularLocation>
        <location evidence="1">Cytoplasm</location>
    </subcellularLocation>
</comment>
<dbReference type="Gene3D" id="1.20.120.520">
    <property type="entry name" value="nmb1532 protein domain like"/>
    <property type="match status" value="1"/>
</dbReference>
<dbReference type="AlphaFoldDB" id="A0A0P7BN77"/>
<keyword evidence="4" id="KW-0408">Iron</keyword>
<comment type="caution">
    <text evidence="6">The sequence shown here is derived from an EMBL/GenBank/DDBJ whole genome shotgun (WGS) entry which is preliminary data.</text>
</comment>
<gene>
    <name evidence="6" type="ORF">AFM12_18690</name>
</gene>
<dbReference type="NCBIfam" id="TIGR03652">
    <property type="entry name" value="FeS_repair_RIC"/>
    <property type="match status" value="1"/>
</dbReference>
<evidence type="ECO:0000256" key="4">
    <source>
        <dbReference type="ARBA" id="ARBA00023004"/>
    </source>
</evidence>
<name>A0A0P7BN77_9BACT</name>
<dbReference type="GO" id="GO:0005737">
    <property type="term" value="C:cytoplasm"/>
    <property type="evidence" value="ECO:0007669"/>
    <property type="project" value="UniProtKB-SubCell"/>
</dbReference>
<dbReference type="Pfam" id="PF04405">
    <property type="entry name" value="ScdA_N"/>
    <property type="match status" value="1"/>
</dbReference>
<evidence type="ECO:0000256" key="3">
    <source>
        <dbReference type="ARBA" id="ARBA00022723"/>
    </source>
</evidence>
<dbReference type="InterPro" id="IPR012312">
    <property type="entry name" value="Hemerythrin-like"/>
</dbReference>
<evidence type="ECO:0000256" key="1">
    <source>
        <dbReference type="ARBA" id="ARBA00004496"/>
    </source>
</evidence>
<keyword evidence="2" id="KW-0963">Cytoplasm</keyword>
<feature type="domain" description="Hemerythrin-like" evidence="5">
    <location>
        <begin position="83"/>
        <end position="228"/>
    </location>
</feature>
<dbReference type="PATRIC" id="fig|1605367.3.peg.1181"/>
<protein>
    <recommendedName>
        <fullName evidence="5">Hemerythrin-like domain-containing protein</fullName>
    </recommendedName>
</protein>
<dbReference type="EMBL" id="LGTQ01000015">
    <property type="protein sequence ID" value="KPM46781.1"/>
    <property type="molecule type" value="Genomic_DNA"/>
</dbReference>
<dbReference type="Proteomes" id="UP000050454">
    <property type="component" value="Unassembled WGS sequence"/>
</dbReference>